<keyword evidence="5" id="KW-0472">Membrane</keyword>
<feature type="transmembrane region" description="Helical" evidence="5">
    <location>
        <begin position="170"/>
        <end position="194"/>
    </location>
</feature>
<proteinExistence type="predicted"/>
<dbReference type="PROSITE" id="PS50043">
    <property type="entry name" value="HTH_LUXR_2"/>
    <property type="match status" value="1"/>
</dbReference>
<dbReference type="SMART" id="SM00421">
    <property type="entry name" value="HTH_LUXR"/>
    <property type="match status" value="1"/>
</dbReference>
<keyword evidence="5" id="KW-1133">Transmembrane helix</keyword>
<evidence type="ECO:0000313" key="9">
    <source>
        <dbReference type="Proteomes" id="UP000663920"/>
    </source>
</evidence>
<dbReference type="KEGG" id="pcea:J3359_02790"/>
<evidence type="ECO:0000256" key="5">
    <source>
        <dbReference type="SAM" id="Phobius"/>
    </source>
</evidence>
<evidence type="ECO:0000256" key="1">
    <source>
        <dbReference type="ARBA" id="ARBA00023015"/>
    </source>
</evidence>
<dbReference type="InterPro" id="IPR016032">
    <property type="entry name" value="Sig_transdc_resp-reg_C-effctor"/>
</dbReference>
<feature type="coiled-coil region" evidence="4">
    <location>
        <begin position="341"/>
        <end position="375"/>
    </location>
</feature>
<reference evidence="8 9" key="1">
    <citation type="submission" date="2021-03" db="EMBL/GenBank/DDBJ databases">
        <title>Complete genome of Polaribacter_sp.SM13.</title>
        <authorList>
            <person name="Jeong S.W."/>
            <person name="Bae J.W."/>
        </authorList>
    </citation>
    <scope>NUCLEOTIDE SEQUENCE [LARGE SCALE GENOMIC DNA]</scope>
    <source>
        <strain evidence="8 9">SM13</strain>
    </source>
</reference>
<dbReference type="AlphaFoldDB" id="A0A975H790"/>
<keyword evidence="3" id="KW-0804">Transcription</keyword>
<keyword evidence="1" id="KW-0805">Transcription regulation</keyword>
<feature type="transmembrane region" description="Helical" evidence="5">
    <location>
        <begin position="323"/>
        <end position="341"/>
    </location>
</feature>
<dbReference type="Pfam" id="PF07696">
    <property type="entry name" value="7TMR-DISMED2"/>
    <property type="match status" value="1"/>
</dbReference>
<feature type="domain" description="HTH luxR-type" evidence="7">
    <location>
        <begin position="378"/>
        <end position="442"/>
    </location>
</feature>
<keyword evidence="4" id="KW-0175">Coiled coil</keyword>
<dbReference type="Proteomes" id="UP000663920">
    <property type="component" value="Chromosome"/>
</dbReference>
<feature type="transmembrane region" description="Helical" evidence="5">
    <location>
        <begin position="206"/>
        <end position="224"/>
    </location>
</feature>
<feature type="signal peptide" evidence="6">
    <location>
        <begin position="1"/>
        <end position="19"/>
    </location>
</feature>
<dbReference type="SUPFAM" id="SSF46894">
    <property type="entry name" value="C-terminal effector domain of the bipartite response regulators"/>
    <property type="match status" value="1"/>
</dbReference>
<dbReference type="InterPro" id="IPR000792">
    <property type="entry name" value="Tscrpt_reg_LuxR_C"/>
</dbReference>
<keyword evidence="9" id="KW-1185">Reference proteome</keyword>
<dbReference type="Pfam" id="PF00196">
    <property type="entry name" value="GerE"/>
    <property type="match status" value="1"/>
</dbReference>
<dbReference type="PRINTS" id="PR00038">
    <property type="entry name" value="HTHLUXR"/>
</dbReference>
<evidence type="ECO:0000256" key="6">
    <source>
        <dbReference type="SAM" id="SignalP"/>
    </source>
</evidence>
<protein>
    <submittedName>
        <fullName evidence="8">Winged helix-turn-helix transcriptional regulator</fullName>
    </submittedName>
</protein>
<feature type="transmembrane region" description="Helical" evidence="5">
    <location>
        <begin position="259"/>
        <end position="282"/>
    </location>
</feature>
<dbReference type="GO" id="GO:0003677">
    <property type="term" value="F:DNA binding"/>
    <property type="evidence" value="ECO:0007669"/>
    <property type="project" value="UniProtKB-KW"/>
</dbReference>
<feature type="transmembrane region" description="Helical" evidence="5">
    <location>
        <begin position="294"/>
        <end position="317"/>
    </location>
</feature>
<evidence type="ECO:0000256" key="3">
    <source>
        <dbReference type="ARBA" id="ARBA00023163"/>
    </source>
</evidence>
<organism evidence="8 9">
    <name type="scientific">Polaribacter cellanae</name>
    <dbReference type="NCBI Taxonomy" id="2818493"/>
    <lineage>
        <taxon>Bacteria</taxon>
        <taxon>Pseudomonadati</taxon>
        <taxon>Bacteroidota</taxon>
        <taxon>Flavobacteriia</taxon>
        <taxon>Flavobacteriales</taxon>
        <taxon>Flavobacteriaceae</taxon>
    </lineage>
</organism>
<dbReference type="PANTHER" id="PTHR44688">
    <property type="entry name" value="DNA-BINDING TRANSCRIPTIONAL ACTIVATOR DEVR_DOSR"/>
    <property type="match status" value="1"/>
</dbReference>
<dbReference type="RefSeq" id="WP_208079233.1">
    <property type="nucleotide sequence ID" value="NZ_CP071869.1"/>
</dbReference>
<accession>A0A975H790</accession>
<evidence type="ECO:0000256" key="2">
    <source>
        <dbReference type="ARBA" id="ARBA00023125"/>
    </source>
</evidence>
<feature type="transmembrane region" description="Helical" evidence="5">
    <location>
        <begin position="141"/>
        <end position="163"/>
    </location>
</feature>
<evidence type="ECO:0000313" key="8">
    <source>
        <dbReference type="EMBL" id="QTE23222.1"/>
    </source>
</evidence>
<dbReference type="CDD" id="cd06170">
    <property type="entry name" value="LuxR_C_like"/>
    <property type="match status" value="1"/>
</dbReference>
<evidence type="ECO:0000256" key="4">
    <source>
        <dbReference type="SAM" id="Coils"/>
    </source>
</evidence>
<dbReference type="EMBL" id="CP071869">
    <property type="protein sequence ID" value="QTE23222.1"/>
    <property type="molecule type" value="Genomic_DNA"/>
</dbReference>
<sequence>MKKQLLFFIAFLWFGTGFSQTTISYIQDSKEAFTLESIKNADFKKYEKPINNGLNNGVYWFRISNLSSKKNTIQIPNYRIYKAKLYQGNKTVNPIEKERFLTFQTESNATIYIKVTATREALIPIEVQKTSVFLKKEKGSFLFIGFYYGFAFVIILINLFYYINFKEVTFLYYALFLMMISLGFLISDGIFLLYEVSQKIINSIEVFNHFLVVVFSMLFASSYLQLDNYYPKSKHFVLVLCGFVLLFGCTFLITDNHVYYVIMELFVFTTLIYYWTVALILFKKNLFTKVFVVAYFFILVLGISFYVTKLLGIPVLITINQLKFGGFFEMVLLSFAVIYRMKTLQVENTKMREEIVLYSKEIKSLSEELKKTSESPVSILMEANLSAREQKILHLISEGKTNKEIAEQLNISVNTVKYHVKNIYDKLNIKSRREAQNIAISL</sequence>
<dbReference type="Pfam" id="PF07695">
    <property type="entry name" value="7TMR-DISM_7TM"/>
    <property type="match status" value="1"/>
</dbReference>
<dbReference type="GO" id="GO:0006355">
    <property type="term" value="P:regulation of DNA-templated transcription"/>
    <property type="evidence" value="ECO:0007669"/>
    <property type="project" value="InterPro"/>
</dbReference>
<name>A0A975H790_9FLAO</name>
<dbReference type="PANTHER" id="PTHR44688:SF16">
    <property type="entry name" value="DNA-BINDING TRANSCRIPTIONAL ACTIVATOR DEVR_DOSR"/>
    <property type="match status" value="1"/>
</dbReference>
<keyword evidence="6" id="KW-0732">Signal</keyword>
<evidence type="ECO:0000259" key="7">
    <source>
        <dbReference type="PROSITE" id="PS50043"/>
    </source>
</evidence>
<dbReference type="Gene3D" id="1.10.10.10">
    <property type="entry name" value="Winged helix-like DNA-binding domain superfamily/Winged helix DNA-binding domain"/>
    <property type="match status" value="1"/>
</dbReference>
<keyword evidence="2" id="KW-0238">DNA-binding</keyword>
<gene>
    <name evidence="8" type="ORF">J3359_02790</name>
</gene>
<feature type="chain" id="PRO_5038123008" evidence="6">
    <location>
        <begin position="20"/>
        <end position="442"/>
    </location>
</feature>
<dbReference type="InterPro" id="IPR036388">
    <property type="entry name" value="WH-like_DNA-bd_sf"/>
</dbReference>
<keyword evidence="5" id="KW-0812">Transmembrane</keyword>
<dbReference type="PROSITE" id="PS00622">
    <property type="entry name" value="HTH_LUXR_1"/>
    <property type="match status" value="1"/>
</dbReference>
<dbReference type="InterPro" id="IPR011623">
    <property type="entry name" value="7TMR_DISM_rcpt_extracell_dom1"/>
</dbReference>
<dbReference type="InterPro" id="IPR011622">
    <property type="entry name" value="7TMR_DISM_rcpt_extracell_dom2"/>
</dbReference>
<feature type="transmembrane region" description="Helical" evidence="5">
    <location>
        <begin position="236"/>
        <end position="253"/>
    </location>
</feature>